<organism evidence="3 4">
    <name type="scientific">Methylorubrum populi</name>
    <dbReference type="NCBI Taxonomy" id="223967"/>
    <lineage>
        <taxon>Bacteria</taxon>
        <taxon>Pseudomonadati</taxon>
        <taxon>Pseudomonadota</taxon>
        <taxon>Alphaproteobacteria</taxon>
        <taxon>Hyphomicrobiales</taxon>
        <taxon>Methylobacteriaceae</taxon>
        <taxon>Methylorubrum</taxon>
    </lineage>
</organism>
<accession>A0A833MUE6</accession>
<dbReference type="PANTHER" id="PTHR46401:SF9">
    <property type="entry name" value="MANNOSYLTRANSFERASE A"/>
    <property type="match status" value="1"/>
</dbReference>
<gene>
    <name evidence="3" type="ORF">F8B43_4867</name>
</gene>
<evidence type="ECO:0000313" key="4">
    <source>
        <dbReference type="Proteomes" id="UP000469949"/>
    </source>
</evidence>
<dbReference type="SUPFAM" id="SSF53756">
    <property type="entry name" value="UDP-Glycosyltransferase/glycogen phosphorylase"/>
    <property type="match status" value="1"/>
</dbReference>
<feature type="region of interest" description="Disordered" evidence="1">
    <location>
        <begin position="100"/>
        <end position="123"/>
    </location>
</feature>
<dbReference type="Gene3D" id="3.40.50.2000">
    <property type="entry name" value="Glycogen Phosphorylase B"/>
    <property type="match status" value="1"/>
</dbReference>
<sequence length="459" mass="49402">MQRPMQACLAIDLTRLITRLRHANPTGIDRVDLAYARHVLGGGAEGTRFGLVSTAFGPRVLDRETARGIVESVAAGWVEDVAAEADPVYRALATSLGSGPAVGLAADHRPPQAGKRRGEGGLDRRRLQAETGLRVLRSGGAERLPEGTIYLHTSHLRLDRPGRFDWLYTRRDVRPVFFVHDLIPISHPEYGRPGEAGRHALRMETVARHAAHVLVNSGDVGARFTDDARRRGLGPKPVTVAPLGVEPVFSDGAGAAALPDLARPTFLVCGTIEPRKNHLLLLNLWRDLAGRMEADTPRLVLIGRRGWEIENVADMLDRCEAIRPHVSEVVGLSTHGLAALMRGATALLMPSFIEGYGLPVVEAAASGLPVVASDIPVHREIGGRFAHFLDPLDGPGWSAAVRALSEPGSGLRAELARRLAGYEAPSWAAHFERVDAALAALPAAVAPRGRQDLRKPDPV</sequence>
<dbReference type="InterPro" id="IPR001296">
    <property type="entry name" value="Glyco_trans_1"/>
</dbReference>
<keyword evidence="3" id="KW-0808">Transferase</keyword>
<name>A0A833MUE6_9HYPH</name>
<dbReference type="GO" id="GO:0016757">
    <property type="term" value="F:glycosyltransferase activity"/>
    <property type="evidence" value="ECO:0007669"/>
    <property type="project" value="InterPro"/>
</dbReference>
<dbReference type="PANTHER" id="PTHR46401">
    <property type="entry name" value="GLYCOSYLTRANSFERASE WBBK-RELATED"/>
    <property type="match status" value="1"/>
</dbReference>
<dbReference type="EMBL" id="WEKV01000020">
    <property type="protein sequence ID" value="KAB7782112.1"/>
    <property type="molecule type" value="Genomic_DNA"/>
</dbReference>
<dbReference type="Proteomes" id="UP000469949">
    <property type="component" value="Unassembled WGS sequence"/>
</dbReference>
<dbReference type="CDD" id="cd03809">
    <property type="entry name" value="GT4_MtfB-like"/>
    <property type="match status" value="1"/>
</dbReference>
<proteinExistence type="predicted"/>
<dbReference type="Pfam" id="PF00534">
    <property type="entry name" value="Glycos_transf_1"/>
    <property type="match status" value="1"/>
</dbReference>
<feature type="compositionally biased region" description="Basic and acidic residues" evidence="1">
    <location>
        <begin position="106"/>
        <end position="123"/>
    </location>
</feature>
<dbReference type="RefSeq" id="WP_152278633.1">
    <property type="nucleotide sequence ID" value="NZ_WEKV01000020.1"/>
</dbReference>
<evidence type="ECO:0000259" key="2">
    <source>
        <dbReference type="Pfam" id="PF00534"/>
    </source>
</evidence>
<comment type="caution">
    <text evidence="3">The sequence shown here is derived from an EMBL/GenBank/DDBJ whole genome shotgun (WGS) entry which is preliminary data.</text>
</comment>
<evidence type="ECO:0000313" key="3">
    <source>
        <dbReference type="EMBL" id="KAB7782112.1"/>
    </source>
</evidence>
<protein>
    <submittedName>
        <fullName evidence="3">Glycosyltransferase</fullName>
    </submittedName>
</protein>
<evidence type="ECO:0000256" key="1">
    <source>
        <dbReference type="SAM" id="MobiDB-lite"/>
    </source>
</evidence>
<reference evidence="3 4" key="1">
    <citation type="submission" date="2019-10" db="EMBL/GenBank/DDBJ databases">
        <title>Draft Genome Sequence of the Caffeine Degrading Methylotroph Methylorubrum populi PINKEL.</title>
        <authorList>
            <person name="Dawson S.C."/>
            <person name="Zhang X."/>
            <person name="Wright M.E."/>
            <person name="Sharma G."/>
            <person name="Langner J.T."/>
            <person name="Ditty J.L."/>
            <person name="Subuyuj G.A."/>
        </authorList>
    </citation>
    <scope>NUCLEOTIDE SEQUENCE [LARGE SCALE GENOMIC DNA]</scope>
    <source>
        <strain evidence="3 4">Pinkel</strain>
    </source>
</reference>
<dbReference type="AlphaFoldDB" id="A0A833MUE6"/>
<feature type="domain" description="Glycosyl transferase family 1" evidence="2">
    <location>
        <begin position="263"/>
        <end position="381"/>
    </location>
</feature>